<dbReference type="OrthoDB" id="603275at2"/>
<dbReference type="RefSeq" id="WP_066316896.1">
    <property type="nucleotide sequence ID" value="NZ_LQRT01000035.1"/>
</dbReference>
<sequence>MNQKIQLLVFLIGMAQIINAQKVQISGVVKDSTGNLIEMANVIAYLKSDNTMVGYGITNSDGRYKISVPEYKNYVLKVSYIGLYAEAKSIEVKTGDIIADFEMKPQENDLDEVEIVYEIPVVIKGDTLVYNTDSFVNGTEKKLGDVLKKLPGIVVNDEGEIEVEGKAVSKVMIEGKDFFDGDSKLATNNIPADALDKVEVLRNYEDVSQMKGLSNSQDQIAINIKLKEGKKNFWFGDISVGSGIGETERYIVKPKLFYYSPSYSINVLTDFNDIGEVPFTRRDYFRFTGGFRNFGRAGTSFSISGDDLAFTTLQNNRANEINTKFGAANFSLTASKVLDLSGYSIISDTKVDLVTNTNRVYIDDTLDETDNTIEETSENTQQRNTLGLLKLSASYKPNNKFRLDYDIFGKLSRQEQRNIFLSTRAGVSEDINENLENTPFSLQQNVNAYYTHNSKNVFSLEIQHLFQQETPFYNAIRNQIPFRGVFTQINDPLTPDTDVFDPLQRSDRYNVNQDRSIKTNKLDTRLDYYYVLNKKNNLNFTLGITRSNQNFDSNIFQILDTANRNDFESNLFNNDVKYNFRDIYTSLHYKFIKGIFTINPGVSLHNYDLKDRQLGAVIEQNEWQILPDLFILAQLKSSSSLRLNYSITADYTDIKRLASGYVFNTYNTLTQGNRNLENALFDSYTLNYFSFNRFNYTNIFASVNYVNRRNPIKSTSAVNGINTVSTSVNSNFADQVFSINGKFSRSLGKVNGEFNVNLNWSSFNSIVNTRPSESVSFTQVYSTEWSSNFKKGPNFDLGYSISVNDYDNNGLETTFYTSRPFARVDWLMAKGLLLKSSYSFYNYSNGQRTLNEYSFLDLDLRYQKSGKNWEYKFSVSNALNTNSINRDNFNELYNSTSRYTVQPRYWILSVKYNL</sequence>
<dbReference type="Proteomes" id="UP000076715">
    <property type="component" value="Unassembled WGS sequence"/>
</dbReference>
<dbReference type="InterPro" id="IPR008969">
    <property type="entry name" value="CarboxyPept-like_regulatory"/>
</dbReference>
<evidence type="ECO:0000313" key="1">
    <source>
        <dbReference type="EMBL" id="KZS39125.1"/>
    </source>
</evidence>
<protein>
    <submittedName>
        <fullName evidence="1">TonB-dependent receptor</fullName>
    </submittedName>
</protein>
<proteinExistence type="predicted"/>
<evidence type="ECO:0000313" key="2">
    <source>
        <dbReference type="Proteomes" id="UP000076715"/>
    </source>
</evidence>
<keyword evidence="1" id="KW-0675">Receptor</keyword>
<dbReference type="SUPFAM" id="SSF49464">
    <property type="entry name" value="Carboxypeptidase regulatory domain-like"/>
    <property type="match status" value="1"/>
</dbReference>
<dbReference type="STRING" id="1642818.AWE51_11245"/>
<dbReference type="Gene3D" id="2.60.40.1120">
    <property type="entry name" value="Carboxypeptidase-like, regulatory domain"/>
    <property type="match status" value="1"/>
</dbReference>
<gene>
    <name evidence="1" type="ORF">AWE51_11245</name>
</gene>
<dbReference type="SUPFAM" id="SSF56935">
    <property type="entry name" value="Porins"/>
    <property type="match status" value="1"/>
</dbReference>
<dbReference type="EMBL" id="LQRT01000035">
    <property type="protein sequence ID" value="KZS39125.1"/>
    <property type="molecule type" value="Genomic_DNA"/>
</dbReference>
<accession>A0A162YH03</accession>
<keyword evidence="2" id="KW-1185">Reference proteome</keyword>
<name>A0A162YH03_9FLAO</name>
<reference evidence="1 2" key="1">
    <citation type="submission" date="2016-01" db="EMBL/GenBank/DDBJ databases">
        <title>The draft genome sequence of Aquimarina sp. RZW4-3-2.</title>
        <authorList>
            <person name="Wang Y."/>
        </authorList>
    </citation>
    <scope>NUCLEOTIDE SEQUENCE [LARGE SCALE GENOMIC DNA]</scope>
    <source>
        <strain evidence="1 2">RZW4-3-2</strain>
    </source>
</reference>
<comment type="caution">
    <text evidence="1">The sequence shown here is derived from an EMBL/GenBank/DDBJ whole genome shotgun (WGS) entry which is preliminary data.</text>
</comment>
<dbReference type="Pfam" id="PF13715">
    <property type="entry name" value="CarbopepD_reg_2"/>
    <property type="match status" value="1"/>
</dbReference>
<organism evidence="1 2">
    <name type="scientific">Aquimarina aggregata</name>
    <dbReference type="NCBI Taxonomy" id="1642818"/>
    <lineage>
        <taxon>Bacteria</taxon>
        <taxon>Pseudomonadati</taxon>
        <taxon>Bacteroidota</taxon>
        <taxon>Flavobacteriia</taxon>
        <taxon>Flavobacteriales</taxon>
        <taxon>Flavobacteriaceae</taxon>
        <taxon>Aquimarina</taxon>
    </lineage>
</organism>
<dbReference type="AlphaFoldDB" id="A0A162YH03"/>